<dbReference type="Proteomes" id="UP000199602">
    <property type="component" value="Unassembled WGS sequence"/>
</dbReference>
<dbReference type="CDD" id="cd14485">
    <property type="entry name" value="mltA_like_LT_A"/>
    <property type="match status" value="1"/>
</dbReference>
<dbReference type="Gene3D" id="2.40.40.10">
    <property type="entry name" value="RlpA-like domain"/>
    <property type="match status" value="1"/>
</dbReference>
<dbReference type="EMBL" id="FNIN01000001">
    <property type="protein sequence ID" value="SDN31031.1"/>
    <property type="molecule type" value="Genomic_DNA"/>
</dbReference>
<dbReference type="SUPFAM" id="SSF50685">
    <property type="entry name" value="Barwin-like endoglucanases"/>
    <property type="match status" value="1"/>
</dbReference>
<evidence type="ECO:0000313" key="8">
    <source>
        <dbReference type="Proteomes" id="UP000199602"/>
    </source>
</evidence>
<dbReference type="InterPro" id="IPR036908">
    <property type="entry name" value="RlpA-like_sf"/>
</dbReference>
<dbReference type="InterPro" id="IPR026044">
    <property type="entry name" value="MltA"/>
</dbReference>
<dbReference type="Pfam" id="PF06725">
    <property type="entry name" value="3D"/>
    <property type="match status" value="1"/>
</dbReference>
<sequence length="382" mass="43679">MKKKLFFLICCVSIFACTFKSPPPEINLSLYQKKILFKKVSRQFIASRDQLINALNYQIDFLIKQNPNKIVLNRGTLTCTYGDLLYTALSLMDNIDLLWENITEFSRLFNVYVLSTDTLLTGYYEPWLEANYVKTEEYKYPIYGLPDDLKVVDLGKFHPRFKGQRLYYRILGDKIEPYFSREEIDNGALEGRGLEIAWVKDKVKLFFLHIQGSGRLIFPDGTVKHVLFAGKNGRQYVSLGRVLVKKGLLKAEKVNLKTIFHTLEMHPELVDDLMWANPSYVFFKLADKGPFGCISQPLTPWVSVASDNSFLPWGSIVIGEGELPLQTDVSQKFASIFLAQDTGGAIVKDHLDLFCGSGDKAEFIAGHLKDRIKLYLILRKNE</sequence>
<evidence type="ECO:0000313" key="7">
    <source>
        <dbReference type="EMBL" id="SDN31031.1"/>
    </source>
</evidence>
<dbReference type="GO" id="GO:0019867">
    <property type="term" value="C:outer membrane"/>
    <property type="evidence" value="ECO:0007669"/>
    <property type="project" value="InterPro"/>
</dbReference>
<evidence type="ECO:0000256" key="1">
    <source>
        <dbReference type="ARBA" id="ARBA00001420"/>
    </source>
</evidence>
<dbReference type="PROSITE" id="PS51257">
    <property type="entry name" value="PROKAR_LIPOPROTEIN"/>
    <property type="match status" value="1"/>
</dbReference>
<evidence type="ECO:0000259" key="6">
    <source>
        <dbReference type="SMART" id="SM00925"/>
    </source>
</evidence>
<comment type="catalytic activity">
    <reaction evidence="1">
        <text>Exolytic cleavage of the (1-&gt;4)-beta-glycosidic linkage between N-acetylmuramic acid (MurNAc) and N-acetylglucosamine (GlcNAc) residues in peptidoglycan, from either the reducing or the non-reducing ends of the peptidoglycan chains, with concomitant formation of a 1,6-anhydrobond in the MurNAc residue.</text>
        <dbReference type="EC" id="4.2.2.n1"/>
    </reaction>
</comment>
<dbReference type="GO" id="GO:0071555">
    <property type="term" value="P:cell wall organization"/>
    <property type="evidence" value="ECO:0007669"/>
    <property type="project" value="UniProtKB-KW"/>
</dbReference>
<dbReference type="InterPro" id="IPR005300">
    <property type="entry name" value="MltA_B"/>
</dbReference>
<dbReference type="CDD" id="cd14668">
    <property type="entry name" value="mlta_B"/>
    <property type="match status" value="1"/>
</dbReference>
<dbReference type="GO" id="GO:0008933">
    <property type="term" value="F:peptidoglycan lytic transglycosylase activity"/>
    <property type="evidence" value="ECO:0007669"/>
    <property type="project" value="TreeGrafter"/>
</dbReference>
<dbReference type="RefSeq" id="WP_159427671.1">
    <property type="nucleotide sequence ID" value="NZ_FNIN01000001.1"/>
</dbReference>
<reference evidence="7 8" key="1">
    <citation type="submission" date="2016-10" db="EMBL/GenBank/DDBJ databases">
        <authorList>
            <person name="de Groot N.N."/>
        </authorList>
    </citation>
    <scope>NUCLEOTIDE SEQUENCE [LARGE SCALE GENOMIC DNA]</scope>
    <source>
        <strain evidence="7 8">DSM 15269</strain>
    </source>
</reference>
<protein>
    <recommendedName>
        <fullName evidence="2">peptidoglycan lytic exotransglycosylase</fullName>
        <ecNumber evidence="2">4.2.2.n1</ecNumber>
    </recommendedName>
    <alternativeName>
        <fullName evidence="5">Murein hydrolase A</fullName>
    </alternativeName>
</protein>
<dbReference type="Pfam" id="PF03562">
    <property type="entry name" value="MltA"/>
    <property type="match status" value="1"/>
</dbReference>
<dbReference type="PANTHER" id="PTHR30124">
    <property type="entry name" value="MEMBRANE-BOUND LYTIC MUREIN TRANSGLYCOSYLASE A"/>
    <property type="match status" value="1"/>
</dbReference>
<name>A0A1H0ACL2_9BACT</name>
<keyword evidence="8" id="KW-1185">Reference proteome</keyword>
<keyword evidence="3" id="KW-0456">Lyase</keyword>
<dbReference type="PANTHER" id="PTHR30124:SF0">
    <property type="entry name" value="MEMBRANE-BOUND LYTIC MUREIN TRANSGLYCOSYLASE A"/>
    <property type="match status" value="1"/>
</dbReference>
<dbReference type="EC" id="4.2.2.n1" evidence="2"/>
<dbReference type="OrthoDB" id="9783686at2"/>
<organism evidence="7 8">
    <name type="scientific">Desulfonauticus submarinus</name>
    <dbReference type="NCBI Taxonomy" id="206665"/>
    <lineage>
        <taxon>Bacteria</taxon>
        <taxon>Pseudomonadati</taxon>
        <taxon>Thermodesulfobacteriota</taxon>
        <taxon>Desulfovibrionia</taxon>
        <taxon>Desulfovibrionales</taxon>
        <taxon>Desulfonauticaceae</taxon>
        <taxon>Desulfonauticus</taxon>
    </lineage>
</organism>
<evidence type="ECO:0000256" key="3">
    <source>
        <dbReference type="ARBA" id="ARBA00023239"/>
    </source>
</evidence>
<dbReference type="GO" id="GO:0004553">
    <property type="term" value="F:hydrolase activity, hydrolyzing O-glycosyl compounds"/>
    <property type="evidence" value="ECO:0007669"/>
    <property type="project" value="InterPro"/>
</dbReference>
<dbReference type="AlphaFoldDB" id="A0A1H0ACL2"/>
<feature type="domain" description="Lytic transglycosylase MltA" evidence="6">
    <location>
        <begin position="127"/>
        <end position="284"/>
    </location>
</feature>
<proteinExistence type="predicted"/>
<dbReference type="InterPro" id="IPR010611">
    <property type="entry name" value="3D_dom"/>
</dbReference>
<evidence type="ECO:0000256" key="4">
    <source>
        <dbReference type="ARBA" id="ARBA00023316"/>
    </source>
</evidence>
<dbReference type="GO" id="GO:0009253">
    <property type="term" value="P:peptidoglycan catabolic process"/>
    <property type="evidence" value="ECO:0007669"/>
    <property type="project" value="TreeGrafter"/>
</dbReference>
<evidence type="ECO:0000256" key="5">
    <source>
        <dbReference type="ARBA" id="ARBA00030918"/>
    </source>
</evidence>
<evidence type="ECO:0000256" key="2">
    <source>
        <dbReference type="ARBA" id="ARBA00012587"/>
    </source>
</evidence>
<accession>A0A1H0ACL2</accession>
<gene>
    <name evidence="7" type="ORF">SAMN04488516_101356</name>
</gene>
<dbReference type="STRING" id="206665.SAMN04488516_101356"/>
<dbReference type="Gene3D" id="2.40.240.50">
    <property type="entry name" value="Barwin-like endoglucanases"/>
    <property type="match status" value="1"/>
</dbReference>
<dbReference type="SMART" id="SM00925">
    <property type="entry name" value="MltA"/>
    <property type="match status" value="1"/>
</dbReference>
<keyword evidence="4" id="KW-0961">Cell wall biogenesis/degradation</keyword>
<dbReference type="GO" id="GO:0009254">
    <property type="term" value="P:peptidoglycan turnover"/>
    <property type="evidence" value="ECO:0007669"/>
    <property type="project" value="InterPro"/>
</dbReference>